<dbReference type="EMBL" id="MU157827">
    <property type="protein sequence ID" value="KAF9534007.1"/>
    <property type="molecule type" value="Genomic_DNA"/>
</dbReference>
<proteinExistence type="predicted"/>
<feature type="signal peptide" evidence="1">
    <location>
        <begin position="1"/>
        <end position="25"/>
    </location>
</feature>
<comment type="caution">
    <text evidence="2">The sequence shown here is derived from an EMBL/GenBank/DDBJ whole genome shotgun (WGS) entry which is preliminary data.</text>
</comment>
<dbReference type="Proteomes" id="UP000807306">
    <property type="component" value="Unassembled WGS sequence"/>
</dbReference>
<feature type="chain" id="PRO_5040471120" evidence="1">
    <location>
        <begin position="26"/>
        <end position="88"/>
    </location>
</feature>
<organism evidence="2 3">
    <name type="scientific">Crepidotus variabilis</name>
    <dbReference type="NCBI Taxonomy" id="179855"/>
    <lineage>
        <taxon>Eukaryota</taxon>
        <taxon>Fungi</taxon>
        <taxon>Dikarya</taxon>
        <taxon>Basidiomycota</taxon>
        <taxon>Agaricomycotina</taxon>
        <taxon>Agaricomycetes</taxon>
        <taxon>Agaricomycetidae</taxon>
        <taxon>Agaricales</taxon>
        <taxon>Agaricineae</taxon>
        <taxon>Crepidotaceae</taxon>
        <taxon>Crepidotus</taxon>
    </lineage>
</organism>
<keyword evidence="1" id="KW-0732">Signal</keyword>
<evidence type="ECO:0000256" key="1">
    <source>
        <dbReference type="SAM" id="SignalP"/>
    </source>
</evidence>
<gene>
    <name evidence="2" type="ORF">CPB83DRAFT_844950</name>
</gene>
<evidence type="ECO:0000313" key="3">
    <source>
        <dbReference type="Proteomes" id="UP000807306"/>
    </source>
</evidence>
<evidence type="ECO:0000313" key="2">
    <source>
        <dbReference type="EMBL" id="KAF9534007.1"/>
    </source>
</evidence>
<accession>A0A9P6ERU5</accession>
<sequence length="88" mass="9927">MPSKVLKPVICTSLLFRVLWPLSVQEQDLSFAESGAVDFASVEIADAQGVQTSKSAFRDRRIWFGVVFCVRGKNFTARALILIYIRFN</sequence>
<dbReference type="AlphaFoldDB" id="A0A9P6ERU5"/>
<protein>
    <submittedName>
        <fullName evidence="2">Uncharacterized protein</fullName>
    </submittedName>
</protein>
<name>A0A9P6ERU5_9AGAR</name>
<reference evidence="2" key="1">
    <citation type="submission" date="2020-11" db="EMBL/GenBank/DDBJ databases">
        <authorList>
            <consortium name="DOE Joint Genome Institute"/>
            <person name="Ahrendt S."/>
            <person name="Riley R."/>
            <person name="Andreopoulos W."/>
            <person name="Labutti K."/>
            <person name="Pangilinan J."/>
            <person name="Ruiz-Duenas F.J."/>
            <person name="Barrasa J.M."/>
            <person name="Sanchez-Garcia M."/>
            <person name="Camarero S."/>
            <person name="Miyauchi S."/>
            <person name="Serrano A."/>
            <person name="Linde D."/>
            <person name="Babiker R."/>
            <person name="Drula E."/>
            <person name="Ayuso-Fernandez I."/>
            <person name="Pacheco R."/>
            <person name="Padilla G."/>
            <person name="Ferreira P."/>
            <person name="Barriuso J."/>
            <person name="Kellner H."/>
            <person name="Castanera R."/>
            <person name="Alfaro M."/>
            <person name="Ramirez L."/>
            <person name="Pisabarro A.G."/>
            <person name="Kuo A."/>
            <person name="Tritt A."/>
            <person name="Lipzen A."/>
            <person name="He G."/>
            <person name="Yan M."/>
            <person name="Ng V."/>
            <person name="Cullen D."/>
            <person name="Martin F."/>
            <person name="Rosso M.-N."/>
            <person name="Henrissat B."/>
            <person name="Hibbett D."/>
            <person name="Martinez A.T."/>
            <person name="Grigoriev I.V."/>
        </authorList>
    </citation>
    <scope>NUCLEOTIDE SEQUENCE</scope>
    <source>
        <strain evidence="2">CBS 506.95</strain>
    </source>
</reference>
<keyword evidence="3" id="KW-1185">Reference proteome</keyword>